<dbReference type="PANTHER" id="PTHR23426:SF65">
    <property type="entry name" value="FERREDOXIN-2, MITOCHONDRIAL"/>
    <property type="match status" value="1"/>
</dbReference>
<dbReference type="InterPro" id="IPR012675">
    <property type="entry name" value="Beta-grasp_dom_sf"/>
</dbReference>
<dbReference type="InterPro" id="IPR001055">
    <property type="entry name" value="Adrenodoxin-like"/>
</dbReference>
<dbReference type="KEGG" id="mod:AS202_04110"/>
<reference evidence="6 7" key="1">
    <citation type="journal article" date="2016" name="J. Zhejiang Univ. Sci. B">
        <title>Antibiotic resistance mechanisms of Myroides sp.</title>
        <authorList>
            <person name="Hu S."/>
            <person name="Yuan S."/>
            <person name="Qu H."/>
            <person name="Jiang T."/>
            <person name="Zhou Y."/>
            <person name="Wang M."/>
            <person name="Ming D."/>
        </authorList>
    </citation>
    <scope>NUCLEOTIDE SEQUENCE [LARGE SCALE GENOMIC DNA]</scope>
    <source>
        <strain evidence="6 7">PR63039</strain>
    </source>
</reference>
<proteinExistence type="predicted"/>
<dbReference type="PANTHER" id="PTHR23426">
    <property type="entry name" value="FERREDOXIN/ADRENODOXIN"/>
    <property type="match status" value="1"/>
</dbReference>
<evidence type="ECO:0000313" key="6">
    <source>
        <dbReference type="EMBL" id="ALU25385.1"/>
    </source>
</evidence>
<keyword evidence="3" id="KW-0408">Iron</keyword>
<evidence type="ECO:0000256" key="2">
    <source>
        <dbReference type="ARBA" id="ARBA00022723"/>
    </source>
</evidence>
<dbReference type="InterPro" id="IPR036010">
    <property type="entry name" value="2Fe-2S_ferredoxin-like_sf"/>
</dbReference>
<evidence type="ECO:0000256" key="1">
    <source>
        <dbReference type="ARBA" id="ARBA00022714"/>
    </source>
</evidence>
<dbReference type="SUPFAM" id="SSF54292">
    <property type="entry name" value="2Fe-2S ferredoxin-like"/>
    <property type="match status" value="1"/>
</dbReference>
<organism evidence="6 7">
    <name type="scientific">Myroides odoratimimus</name>
    <dbReference type="NCBI Taxonomy" id="76832"/>
    <lineage>
        <taxon>Bacteria</taxon>
        <taxon>Pseudomonadati</taxon>
        <taxon>Bacteroidota</taxon>
        <taxon>Flavobacteriia</taxon>
        <taxon>Flavobacteriales</taxon>
        <taxon>Flavobacteriaceae</taxon>
        <taxon>Myroides</taxon>
    </lineage>
</organism>
<dbReference type="Proteomes" id="UP000069030">
    <property type="component" value="Chromosome"/>
</dbReference>
<evidence type="ECO:0000256" key="3">
    <source>
        <dbReference type="ARBA" id="ARBA00023004"/>
    </source>
</evidence>
<protein>
    <submittedName>
        <fullName evidence="6">Ferredoxin</fullName>
    </submittedName>
</protein>
<dbReference type="GO" id="GO:0140647">
    <property type="term" value="P:P450-containing electron transport chain"/>
    <property type="evidence" value="ECO:0007669"/>
    <property type="project" value="InterPro"/>
</dbReference>
<dbReference type="Gene3D" id="3.10.20.30">
    <property type="match status" value="1"/>
</dbReference>
<dbReference type="PRINTS" id="PR00355">
    <property type="entry name" value="ADRENODOXIN"/>
</dbReference>
<name>A0A0S7EG21_9FLAO</name>
<dbReference type="GeneID" id="66973996"/>
<dbReference type="EMBL" id="CP013690">
    <property type="protein sequence ID" value="ALU25385.1"/>
    <property type="molecule type" value="Genomic_DNA"/>
</dbReference>
<gene>
    <name evidence="6" type="ORF">AS202_04110</name>
</gene>
<dbReference type="GO" id="GO:0046872">
    <property type="term" value="F:metal ion binding"/>
    <property type="evidence" value="ECO:0007669"/>
    <property type="project" value="UniProtKB-KW"/>
</dbReference>
<dbReference type="eggNOG" id="COG0633">
    <property type="taxonomic scope" value="Bacteria"/>
</dbReference>
<evidence type="ECO:0000256" key="5">
    <source>
        <dbReference type="ARBA" id="ARBA00034078"/>
    </source>
</evidence>
<dbReference type="RefSeq" id="WP_006259786.1">
    <property type="nucleotide sequence ID" value="NZ_BCMQ01000005.1"/>
</dbReference>
<sequence length="113" mass="12332">MAEDIKVTIIDREGETHVIDAPTDMGMNMMEVVRAYELAEDGTFGICGGMLMCASCQCYMINGDEVELPEKGDEEDALLDSDARNVKPTSRLSCQIPVDEKVEGLVFEIAPIG</sequence>
<evidence type="ECO:0000313" key="7">
    <source>
        <dbReference type="Proteomes" id="UP000069030"/>
    </source>
</evidence>
<dbReference type="GO" id="GO:0009055">
    <property type="term" value="F:electron transfer activity"/>
    <property type="evidence" value="ECO:0007669"/>
    <property type="project" value="TreeGrafter"/>
</dbReference>
<evidence type="ECO:0000256" key="4">
    <source>
        <dbReference type="ARBA" id="ARBA00023014"/>
    </source>
</evidence>
<keyword evidence="4" id="KW-0411">Iron-sulfur</keyword>
<keyword evidence="2" id="KW-0479">Metal-binding</keyword>
<dbReference type="GO" id="GO:0051537">
    <property type="term" value="F:2 iron, 2 sulfur cluster binding"/>
    <property type="evidence" value="ECO:0007669"/>
    <property type="project" value="UniProtKB-KW"/>
</dbReference>
<keyword evidence="1" id="KW-0001">2Fe-2S</keyword>
<dbReference type="AlphaFoldDB" id="A0A0S7EG21"/>
<comment type="cofactor">
    <cofactor evidence="5">
        <name>[2Fe-2S] cluster</name>
        <dbReference type="ChEBI" id="CHEBI:190135"/>
    </cofactor>
</comment>
<accession>A0A0S7EG21</accession>